<accession>A0A0W0SRP0</accession>
<feature type="disulfide bond" description="Interchain (with AhpC); in linked form" evidence="6">
    <location>
        <position position="133"/>
    </location>
</feature>
<dbReference type="InterPro" id="IPR004675">
    <property type="entry name" value="AhpD_core"/>
</dbReference>
<dbReference type="Pfam" id="PF02627">
    <property type="entry name" value="CMD"/>
    <property type="match status" value="1"/>
</dbReference>
<dbReference type="InterPro" id="IPR004674">
    <property type="entry name" value="AhpD"/>
</dbReference>
<dbReference type="PANTHER" id="PTHR33930">
    <property type="entry name" value="ALKYL HYDROPEROXIDE REDUCTASE AHPD"/>
    <property type="match status" value="1"/>
</dbReference>
<organism evidence="8 9">
    <name type="scientific">Legionella drozanskii LLAP-1</name>
    <dbReference type="NCBI Taxonomy" id="1212489"/>
    <lineage>
        <taxon>Bacteria</taxon>
        <taxon>Pseudomonadati</taxon>
        <taxon>Pseudomonadota</taxon>
        <taxon>Gammaproteobacteria</taxon>
        <taxon>Legionellales</taxon>
        <taxon>Legionellaceae</taxon>
        <taxon>Legionella</taxon>
    </lineage>
</organism>
<feature type="active site" description="Cysteine sulfenic acid (-SOH) intermediate" evidence="6">
    <location>
        <position position="133"/>
    </location>
</feature>
<feature type="active site" description="Proton donor" evidence="6">
    <location>
        <position position="130"/>
    </location>
</feature>
<dbReference type="AlphaFoldDB" id="A0A0W0SRP0"/>
<evidence type="ECO:0000256" key="6">
    <source>
        <dbReference type="HAMAP-Rule" id="MF_01676"/>
    </source>
</evidence>
<keyword evidence="1 6" id="KW-0575">Peroxidase</keyword>
<keyword evidence="3 6" id="KW-0560">Oxidoreductase</keyword>
<dbReference type="HAMAP" id="MF_01676">
    <property type="entry name" value="AhpD"/>
    <property type="match status" value="1"/>
</dbReference>
<comment type="catalytic activity">
    <reaction evidence="6">
        <text>N(6)-[(R)-dihydrolipoyl]-L-lysyl-[lipoyl-carrier protein] + a hydroperoxide = N(6)-[(R)-lipoyl]-L-lysyl-[lipoyl-carrier protein] + an alcohol + H2O</text>
        <dbReference type="Rhea" id="RHEA:62636"/>
        <dbReference type="Rhea" id="RHEA-COMP:10502"/>
        <dbReference type="Rhea" id="RHEA-COMP:16355"/>
        <dbReference type="ChEBI" id="CHEBI:15377"/>
        <dbReference type="ChEBI" id="CHEBI:30879"/>
        <dbReference type="ChEBI" id="CHEBI:35924"/>
        <dbReference type="ChEBI" id="CHEBI:83099"/>
        <dbReference type="ChEBI" id="CHEBI:83100"/>
        <dbReference type="EC" id="1.11.1.28"/>
    </reaction>
</comment>
<dbReference type="EC" id="1.11.1.28" evidence="6"/>
<dbReference type="OrthoDB" id="9801997at2"/>
<dbReference type="InterPro" id="IPR003779">
    <property type="entry name" value="CMD-like"/>
</dbReference>
<dbReference type="Gene3D" id="1.20.1290.10">
    <property type="entry name" value="AhpD-like"/>
    <property type="match status" value="1"/>
</dbReference>
<evidence type="ECO:0000313" key="9">
    <source>
        <dbReference type="Proteomes" id="UP000054736"/>
    </source>
</evidence>
<dbReference type="GO" id="GO:0045454">
    <property type="term" value="P:cell redox homeostasis"/>
    <property type="evidence" value="ECO:0007669"/>
    <property type="project" value="TreeGrafter"/>
</dbReference>
<sequence>MLEITKQQLPEFAKDIRLNLAKVLDLTQTDGLTEQQIIGAALAVAYHLGDKLVIADLLEMKRDEKITEAAKLAASLMAMTNIYYRFVHLSHHAELAQVPAGLRMQGIVNPGVDRLTFEVFSLAVSILNGCGTCISSHTGQLQEQGLSTQALARIGRIAAVIHAVHVSLNL</sequence>
<keyword evidence="5 6" id="KW-0676">Redox-active center</keyword>
<reference evidence="8 9" key="1">
    <citation type="submission" date="2015-11" db="EMBL/GenBank/DDBJ databases">
        <title>Genomic analysis of 38 Legionella species identifies large and diverse effector repertoires.</title>
        <authorList>
            <person name="Burstein D."/>
            <person name="Amaro F."/>
            <person name="Zusman T."/>
            <person name="Lifshitz Z."/>
            <person name="Cohen O."/>
            <person name="Gilbert J.A."/>
            <person name="Pupko T."/>
            <person name="Shuman H.A."/>
            <person name="Segal G."/>
        </authorList>
    </citation>
    <scope>NUCLEOTIDE SEQUENCE [LARGE SCALE GENOMIC DNA]</scope>
    <source>
        <strain evidence="8 9">ATCC 700990</strain>
    </source>
</reference>
<evidence type="ECO:0000256" key="4">
    <source>
        <dbReference type="ARBA" id="ARBA00023157"/>
    </source>
</evidence>
<dbReference type="GO" id="GO:0051920">
    <property type="term" value="F:peroxiredoxin activity"/>
    <property type="evidence" value="ECO:0007669"/>
    <property type="project" value="InterPro"/>
</dbReference>
<evidence type="ECO:0000256" key="2">
    <source>
        <dbReference type="ARBA" id="ARBA00022862"/>
    </source>
</evidence>
<name>A0A0W0SRP0_9GAMM</name>
<dbReference type="EMBL" id="LNXY01000027">
    <property type="protein sequence ID" value="KTC85940.1"/>
    <property type="molecule type" value="Genomic_DNA"/>
</dbReference>
<keyword evidence="2 6" id="KW-0049">Antioxidant</keyword>
<comment type="function">
    <text evidence="6">Antioxidant protein with alkyl hydroperoxidase activity. Required for the reduction of the AhpC active site cysteine residues and for the regeneration of the AhpC enzyme activity.</text>
</comment>
<comment type="caution">
    <text evidence="8">The sequence shown here is derived from an EMBL/GenBank/DDBJ whole genome shotgun (WGS) entry which is preliminary data.</text>
</comment>
<dbReference type="PATRIC" id="fig|1212489.4.peg.2391"/>
<dbReference type="GO" id="GO:0032843">
    <property type="term" value="F:hydroperoxide reductase activity"/>
    <property type="evidence" value="ECO:0007669"/>
    <property type="project" value="InterPro"/>
</dbReference>
<dbReference type="NCBIfam" id="TIGR00778">
    <property type="entry name" value="ahpD_dom"/>
    <property type="match status" value="1"/>
</dbReference>
<comment type="similarity">
    <text evidence="6">Belongs to the AhpD family.</text>
</comment>
<evidence type="ECO:0000256" key="3">
    <source>
        <dbReference type="ARBA" id="ARBA00023002"/>
    </source>
</evidence>
<dbReference type="GO" id="GO:0015036">
    <property type="term" value="F:disulfide oxidoreductase activity"/>
    <property type="evidence" value="ECO:0007669"/>
    <property type="project" value="TreeGrafter"/>
</dbReference>
<feature type="domain" description="Carboxymuconolactone decarboxylase-like" evidence="7">
    <location>
        <begin position="95"/>
        <end position="164"/>
    </location>
</feature>
<evidence type="ECO:0000259" key="7">
    <source>
        <dbReference type="Pfam" id="PF02627"/>
    </source>
</evidence>
<evidence type="ECO:0000256" key="5">
    <source>
        <dbReference type="ARBA" id="ARBA00023284"/>
    </source>
</evidence>
<evidence type="ECO:0000313" key="8">
    <source>
        <dbReference type="EMBL" id="KTC85940.1"/>
    </source>
</evidence>
<protein>
    <recommendedName>
        <fullName evidence="6">Alkyl hydroperoxide reductase AhpD</fullName>
        <ecNumber evidence="6">1.11.1.28</ecNumber>
    </recommendedName>
    <alternativeName>
        <fullName evidence="6">Alkylhydroperoxidase AhpD</fullName>
    </alternativeName>
</protein>
<dbReference type="SUPFAM" id="SSF69118">
    <property type="entry name" value="AhpD-like"/>
    <property type="match status" value="1"/>
</dbReference>
<keyword evidence="4 6" id="KW-1015">Disulfide bond</keyword>
<dbReference type="Proteomes" id="UP000054736">
    <property type="component" value="Unassembled WGS sequence"/>
</dbReference>
<feature type="disulfide bond" evidence="6">
    <location>
        <begin position="130"/>
        <end position="133"/>
    </location>
</feature>
<dbReference type="STRING" id="1212489.Ldro_2265"/>
<evidence type="ECO:0000256" key="1">
    <source>
        <dbReference type="ARBA" id="ARBA00022559"/>
    </source>
</evidence>
<proteinExistence type="inferred from homology"/>
<gene>
    <name evidence="6" type="primary">ahpD</name>
    <name evidence="8" type="ORF">Ldro_2265</name>
</gene>
<dbReference type="RefSeq" id="WP_058496531.1">
    <property type="nucleotide sequence ID" value="NZ_CAAAIU010000001.1"/>
</dbReference>
<dbReference type="PANTHER" id="PTHR33930:SF7">
    <property type="entry name" value="ALKYL HYDROPEROXIDE REDUCTASE AHPD"/>
    <property type="match status" value="1"/>
</dbReference>
<dbReference type="GO" id="GO:0006979">
    <property type="term" value="P:response to oxidative stress"/>
    <property type="evidence" value="ECO:0007669"/>
    <property type="project" value="InterPro"/>
</dbReference>
<dbReference type="InterPro" id="IPR029032">
    <property type="entry name" value="AhpD-like"/>
</dbReference>
<keyword evidence="9" id="KW-1185">Reference proteome</keyword>